<gene>
    <name evidence="1" type="ORF">C4F40_04340</name>
</gene>
<comment type="caution">
    <text evidence="1">The sequence shown here is derived from an EMBL/GenBank/DDBJ whole genome shotgun (WGS) entry which is preliminary data.</text>
</comment>
<proteinExistence type="predicted"/>
<accession>A0ABR9T4H5</accession>
<evidence type="ECO:0000313" key="2">
    <source>
        <dbReference type="Proteomes" id="UP000618319"/>
    </source>
</evidence>
<dbReference type="Proteomes" id="UP000618319">
    <property type="component" value="Unassembled WGS sequence"/>
</dbReference>
<name>A0ABR9T4H5_9SPHI</name>
<dbReference type="EMBL" id="PSKQ01000017">
    <property type="protein sequence ID" value="MBE8719959.1"/>
    <property type="molecule type" value="Genomic_DNA"/>
</dbReference>
<reference evidence="1 2" key="1">
    <citation type="submission" date="2018-02" db="EMBL/GenBank/DDBJ databases">
        <title>Sphingobacterium KA21.</title>
        <authorList>
            <person name="Vasarhelyi B.M."/>
            <person name="Deshmukh S."/>
            <person name="Balint B."/>
            <person name="Kukolya J."/>
        </authorList>
    </citation>
    <scope>NUCLEOTIDE SEQUENCE [LARGE SCALE GENOMIC DNA]</scope>
    <source>
        <strain evidence="1 2">Ka21</strain>
    </source>
</reference>
<keyword evidence="2" id="KW-1185">Reference proteome</keyword>
<sequence length="140" mass="15193">MERSQSLVDFMIKVAQDCANKGLVLIKPEQTARFESTMRTGGSLLSGASFMLGLAGNTIGNVGKTINVACNPSRTVSYGINSAGYRIKIKENIPAYAYHYLGTIDIQINSRDNTMEGAGAFFRRASEWISSEENTINDGS</sequence>
<protein>
    <submittedName>
        <fullName evidence="1">Uncharacterized protein</fullName>
    </submittedName>
</protein>
<evidence type="ECO:0000313" key="1">
    <source>
        <dbReference type="EMBL" id="MBE8719959.1"/>
    </source>
</evidence>
<organism evidence="1 2">
    <name type="scientific">Sphingobacterium pedocola</name>
    <dbReference type="NCBI Taxonomy" id="2082722"/>
    <lineage>
        <taxon>Bacteria</taxon>
        <taxon>Pseudomonadati</taxon>
        <taxon>Bacteroidota</taxon>
        <taxon>Sphingobacteriia</taxon>
        <taxon>Sphingobacteriales</taxon>
        <taxon>Sphingobacteriaceae</taxon>
        <taxon>Sphingobacterium</taxon>
    </lineage>
</organism>
<dbReference type="RefSeq" id="WP_196937656.1">
    <property type="nucleotide sequence ID" value="NZ_MU158689.1"/>
</dbReference>